<dbReference type="Gene3D" id="3.40.50.11060">
    <property type="entry name" value="GTPase HflX, N-terminal domain"/>
    <property type="match status" value="1"/>
</dbReference>
<keyword evidence="3" id="KW-0460">Magnesium</keyword>
<dbReference type="Gene3D" id="6.10.250.2860">
    <property type="match status" value="1"/>
</dbReference>
<dbReference type="SUPFAM" id="SSF52540">
    <property type="entry name" value="P-loop containing nucleoside triphosphate hydrolases"/>
    <property type="match status" value="1"/>
</dbReference>
<keyword evidence="4 5" id="KW-0342">GTP-binding</keyword>
<evidence type="ECO:0000256" key="6">
    <source>
        <dbReference type="SAM" id="MobiDB-lite"/>
    </source>
</evidence>
<organism evidence="8 9">
    <name type="scientific">Apilactobacillus apinorum</name>
    <dbReference type="NCBI Taxonomy" id="1218495"/>
    <lineage>
        <taxon>Bacteria</taxon>
        <taxon>Bacillati</taxon>
        <taxon>Bacillota</taxon>
        <taxon>Bacilli</taxon>
        <taxon>Lactobacillales</taxon>
        <taxon>Lactobacillaceae</taxon>
        <taxon>Apilactobacillus</taxon>
    </lineage>
</organism>
<evidence type="ECO:0000256" key="1">
    <source>
        <dbReference type="ARBA" id="ARBA00022723"/>
    </source>
</evidence>
<feature type="region of interest" description="Disordered" evidence="6">
    <location>
        <begin position="137"/>
        <end position="158"/>
    </location>
</feature>
<evidence type="ECO:0000313" key="9">
    <source>
        <dbReference type="Proteomes" id="UP001438112"/>
    </source>
</evidence>
<proteinExistence type="inferred from homology"/>
<accession>A0ABP9ZIB9</accession>
<evidence type="ECO:0000256" key="3">
    <source>
        <dbReference type="ARBA" id="ARBA00022842"/>
    </source>
</evidence>
<sequence>MDTENLKAIIIGLNLDNEQFEYSMTELAALAEANNLDVVDRLVQKLDHPDRATYFGKGKVEELRLSVLDHDADMVIVNDELSPSQIRNLEKAVETKIIDRTGLILEIFANRARTHEAKLQVQLAKLQYQLPRLHTSASQRLDQQTGSGGGGFTSRGSGESKIELNRRVIEKDIAHIKQELKDIQKSDLTQRKQRDSKSIPTVALVGYTNAGKSTIMNRLVNRYGENNEKQVMVKNMLFATLDTSVRKLIFEDNKTMLLSDTVGFVSKLPHQLVQAFRSTLAEAANADLLVQVVDESDENKELMMKTTEQTLKEIGVENIPMITVFNKADILDEPRPQRAGDNLVIAALEEDSIDELVNVIKENSYNDYVINEFLIPFNKGEIVNYLNTNANVISTEYVADGTQIQAELTAVDSDRFKDFIVTNE</sequence>
<dbReference type="Proteomes" id="UP001438112">
    <property type="component" value="Unassembled WGS sequence"/>
</dbReference>
<dbReference type="Pfam" id="PF13167">
    <property type="entry name" value="GTP-bdg_N"/>
    <property type="match status" value="1"/>
</dbReference>
<dbReference type="PROSITE" id="PS51705">
    <property type="entry name" value="G_HFLX"/>
    <property type="match status" value="1"/>
</dbReference>
<dbReference type="InterPro" id="IPR042108">
    <property type="entry name" value="GTPase_HflX_N_sf"/>
</dbReference>
<dbReference type="PRINTS" id="PR00326">
    <property type="entry name" value="GTP1OBG"/>
</dbReference>
<protein>
    <recommendedName>
        <fullName evidence="5">GTPase HflX</fullName>
    </recommendedName>
    <alternativeName>
        <fullName evidence="5">GTP-binding protein HflX</fullName>
    </alternativeName>
</protein>
<dbReference type="Gene3D" id="3.40.50.300">
    <property type="entry name" value="P-loop containing nucleotide triphosphate hydrolases"/>
    <property type="match status" value="1"/>
</dbReference>
<evidence type="ECO:0000256" key="5">
    <source>
        <dbReference type="HAMAP-Rule" id="MF_00900"/>
    </source>
</evidence>
<gene>
    <name evidence="5 8" type="primary">hflX</name>
    <name evidence="8" type="ORF">AP20H10_09060</name>
</gene>
<keyword evidence="2 5" id="KW-0547">Nucleotide-binding</keyword>
<keyword evidence="1" id="KW-0479">Metal-binding</keyword>
<dbReference type="Pfam" id="PF01926">
    <property type="entry name" value="MMR_HSR1"/>
    <property type="match status" value="1"/>
</dbReference>
<dbReference type="InterPro" id="IPR025121">
    <property type="entry name" value="GTPase_HflX_N"/>
</dbReference>
<evidence type="ECO:0000313" key="8">
    <source>
        <dbReference type="EMBL" id="GAA6114543.1"/>
    </source>
</evidence>
<keyword evidence="9" id="KW-1185">Reference proteome</keyword>
<dbReference type="InterPro" id="IPR016496">
    <property type="entry name" value="GTPase_HflX"/>
</dbReference>
<dbReference type="PANTHER" id="PTHR10229:SF4">
    <property type="entry name" value="GTPASE HFLX"/>
    <property type="match status" value="1"/>
</dbReference>
<comment type="function">
    <text evidence="5">GTPase that associates with the 50S ribosomal subunit and may have a role during protein synthesis or ribosome biogenesis.</text>
</comment>
<dbReference type="InterPro" id="IPR027417">
    <property type="entry name" value="P-loop_NTPase"/>
</dbReference>
<dbReference type="InterPro" id="IPR030394">
    <property type="entry name" value="G_HFLX_dom"/>
</dbReference>
<evidence type="ECO:0000256" key="4">
    <source>
        <dbReference type="ARBA" id="ARBA00023134"/>
    </source>
</evidence>
<dbReference type="NCBIfam" id="TIGR03156">
    <property type="entry name" value="GTP_HflX"/>
    <property type="match status" value="1"/>
</dbReference>
<comment type="similarity">
    <text evidence="5">Belongs to the TRAFAC class OBG-HflX-like GTPase superfamily. HflX GTPase family.</text>
</comment>
<keyword evidence="5" id="KW-0963">Cytoplasm</keyword>
<evidence type="ECO:0000256" key="2">
    <source>
        <dbReference type="ARBA" id="ARBA00022741"/>
    </source>
</evidence>
<dbReference type="CDD" id="cd01878">
    <property type="entry name" value="HflX"/>
    <property type="match status" value="1"/>
</dbReference>
<comment type="subunit">
    <text evidence="5">Monomer. Associates with the 50S ribosomal subunit.</text>
</comment>
<dbReference type="InterPro" id="IPR032305">
    <property type="entry name" value="GTP-bd_M"/>
</dbReference>
<comment type="caution">
    <text evidence="8">The sequence shown here is derived from an EMBL/GenBank/DDBJ whole genome shotgun (WGS) entry which is preliminary data.</text>
</comment>
<feature type="domain" description="Hflx-type G" evidence="7">
    <location>
        <begin position="200"/>
        <end position="368"/>
    </location>
</feature>
<dbReference type="PIRSF" id="PIRSF006809">
    <property type="entry name" value="GTP-binding_hflX_prd"/>
    <property type="match status" value="1"/>
</dbReference>
<dbReference type="EMBL" id="BAABVV010000036">
    <property type="protein sequence ID" value="GAA6114543.1"/>
    <property type="molecule type" value="Genomic_DNA"/>
</dbReference>
<evidence type="ECO:0000259" key="7">
    <source>
        <dbReference type="PROSITE" id="PS51705"/>
    </source>
</evidence>
<dbReference type="Pfam" id="PF16360">
    <property type="entry name" value="GTP-bdg_M"/>
    <property type="match status" value="1"/>
</dbReference>
<dbReference type="PANTHER" id="PTHR10229">
    <property type="entry name" value="GTP-BINDING PROTEIN HFLX"/>
    <property type="match status" value="1"/>
</dbReference>
<comment type="subcellular location">
    <subcellularLocation>
        <location evidence="5">Cytoplasm</location>
    </subcellularLocation>
    <text evidence="5">May associate with membranes.</text>
</comment>
<name>A0ABP9ZIB9_9LACO</name>
<dbReference type="HAMAP" id="MF_00900">
    <property type="entry name" value="GTPase_HflX"/>
    <property type="match status" value="1"/>
</dbReference>
<dbReference type="InterPro" id="IPR006073">
    <property type="entry name" value="GTP-bd"/>
</dbReference>
<reference evidence="8 9" key="1">
    <citation type="submission" date="2024-03" db="EMBL/GenBank/DDBJ databases">
        <title>Inconsistent identification of Apilactobacillus kunkeei-related strains obtained by well-developed overall genome related indices.</title>
        <authorList>
            <person name="Maeno S."/>
            <person name="Endo A."/>
        </authorList>
    </citation>
    <scope>NUCLEOTIDE SEQUENCE [LARGE SCALE GENOMIC DNA]</scope>
    <source>
        <strain evidence="8 9">20H-10</strain>
    </source>
</reference>
<dbReference type="RefSeq" id="WP_353318102.1">
    <property type="nucleotide sequence ID" value="NZ_BAABVV010000036.1"/>
</dbReference>